<dbReference type="InterPro" id="IPR052743">
    <property type="entry name" value="Glutaminase_GtaA"/>
</dbReference>
<dbReference type="PANTHER" id="PTHR31987">
    <property type="entry name" value="GLUTAMINASE A-RELATED"/>
    <property type="match status" value="1"/>
</dbReference>
<proteinExistence type="predicted"/>
<accession>A0A928UYW4</accession>
<dbReference type="RefSeq" id="WP_196934092.1">
    <property type="nucleotide sequence ID" value="NZ_MU158697.1"/>
</dbReference>
<protein>
    <submittedName>
        <fullName evidence="4">Glutaminase</fullName>
    </submittedName>
</protein>
<sequence>MKYFFLVVSTFLWLSFANGQDLYRSGYQTELRSPAVPLVTSDPYFSIWSPYNELTEGATEHWTGTKHPLFGAIRVDGKSYRFLGKNEPNLATVIPMSDAEKWNAQYTETKPASSWTSLDFNDASWKKGKASFGTKGTKNVQTNWDSKNIWIRRSFELSDIDKEANYILKYSHDDVFTLYLNGKELLKTDYSWNDNLTWTLTEEAKKLLKPGKNVIAVHCENRAGGAYVDFGLYKQEKGVQDFELAKQTSVNVMPTQSYYTFTCGPVEVNLVFTSPLLLDDLDLISTPISYISYQVKSLDKKQHDVQVYFETTPELAVNDNTQPIVTEKFEKNNFSYVKTGTVDQPYTKRVGDGVRIDWGYAYLSSPKQKDKVISFGNYFDLKDQFQKSGVIASGTATKTGIETIPNQRTALAYSHELKSVGTEGKGDFLMIGYDDEFAIEYFYKRKTAYWKHDGKVSMTDAFEKAYSNYASTMKKAKAFDAQLFQDATKAGGKEYAELCALAYRQSISAHKLIQDDQGNLLFLSKENHSNGCINTVDITYPSAPLYLIYNPDLLKGMLTGIFYYSESGRWNKPYPAHDLGTYPVANGQLYGEDMPIEEAGNMLLLTTAISILEKNTKYADKHWETLTIWANYLVENGLDPENQLCTDDFAGHLAHNANLSIKAIMGIAGYGKMAELKGDQATATKYTNLAKEMALEWKKLAFNQDHYKLAFDKEGSWSQKYNLVWDKLFDLNIFPKDIYETEVNFYLTKQNKYGLPLDSRETYTKSDWVLWSACLTDSDEDFLKFVKPMYQYANETTSRVAISDWHDTHSGKMMNFKARSVVGGYFMKQLFDKLGK</sequence>
<evidence type="ECO:0000313" key="5">
    <source>
        <dbReference type="Proteomes" id="UP000616201"/>
    </source>
</evidence>
<feature type="domain" description="DUF4964" evidence="1">
    <location>
        <begin position="19"/>
        <end position="95"/>
    </location>
</feature>
<name>A0A928UYW4_9SPHI</name>
<evidence type="ECO:0000313" key="4">
    <source>
        <dbReference type="EMBL" id="MBE8713945.1"/>
    </source>
</evidence>
<dbReference type="Pfam" id="PF16335">
    <property type="entry name" value="GtaA_6_Hairpin"/>
    <property type="match status" value="1"/>
</dbReference>
<dbReference type="Gene3D" id="2.60.120.260">
    <property type="entry name" value="Galactose-binding domain-like"/>
    <property type="match status" value="1"/>
</dbReference>
<dbReference type="InterPro" id="IPR008979">
    <property type="entry name" value="Galactose-bd-like_sf"/>
</dbReference>
<dbReference type="InterPro" id="IPR033433">
    <property type="entry name" value="GtaA_N"/>
</dbReference>
<dbReference type="Pfam" id="PF16334">
    <property type="entry name" value="DUF4964"/>
    <property type="match status" value="1"/>
</dbReference>
<gene>
    <name evidence="4" type="ORF">C4F49_09660</name>
</gene>
<evidence type="ECO:0000259" key="1">
    <source>
        <dbReference type="Pfam" id="PF16334"/>
    </source>
</evidence>
<dbReference type="Proteomes" id="UP000616201">
    <property type="component" value="Unassembled WGS sequence"/>
</dbReference>
<feature type="domain" description="Glutaminase A central" evidence="2">
    <location>
        <begin position="492"/>
        <end position="828"/>
    </location>
</feature>
<dbReference type="GO" id="GO:0005975">
    <property type="term" value="P:carbohydrate metabolic process"/>
    <property type="evidence" value="ECO:0007669"/>
    <property type="project" value="InterPro"/>
</dbReference>
<keyword evidence="5" id="KW-1185">Reference proteome</keyword>
<dbReference type="AlphaFoldDB" id="A0A928UYW4"/>
<dbReference type="InterPro" id="IPR032515">
    <property type="entry name" value="DUF4964"/>
</dbReference>
<dbReference type="PANTHER" id="PTHR31987:SF1">
    <property type="entry name" value="GLUTAMINASE A"/>
    <property type="match status" value="1"/>
</dbReference>
<dbReference type="EMBL" id="PRDK01000005">
    <property type="protein sequence ID" value="MBE8713945.1"/>
    <property type="molecule type" value="Genomic_DNA"/>
</dbReference>
<feature type="domain" description="Glutaminase A N-terminal" evidence="3">
    <location>
        <begin position="255"/>
        <end position="486"/>
    </location>
</feature>
<evidence type="ECO:0000259" key="2">
    <source>
        <dbReference type="Pfam" id="PF16335"/>
    </source>
</evidence>
<reference evidence="4" key="1">
    <citation type="submission" date="2018-02" db="EMBL/GenBank/DDBJ databases">
        <authorList>
            <person name="Vasarhelyi B.M."/>
            <person name="Deshmukh S."/>
            <person name="Balint B."/>
            <person name="Kukolya J."/>
        </authorList>
    </citation>
    <scope>NUCLEOTIDE SEQUENCE</scope>
    <source>
        <strain evidence="4">KB22</strain>
    </source>
</reference>
<evidence type="ECO:0000259" key="3">
    <source>
        <dbReference type="Pfam" id="PF17168"/>
    </source>
</evidence>
<comment type="caution">
    <text evidence="4">The sequence shown here is derived from an EMBL/GenBank/DDBJ whole genome shotgun (WGS) entry which is preliminary data.</text>
</comment>
<dbReference type="SUPFAM" id="SSF49785">
    <property type="entry name" value="Galactose-binding domain-like"/>
    <property type="match status" value="1"/>
</dbReference>
<dbReference type="InterPro" id="IPR032514">
    <property type="entry name" value="GtaA_central"/>
</dbReference>
<dbReference type="Pfam" id="PF17168">
    <property type="entry name" value="DUF5127"/>
    <property type="match status" value="1"/>
</dbReference>
<dbReference type="InterPro" id="IPR008928">
    <property type="entry name" value="6-hairpin_glycosidase_sf"/>
</dbReference>
<dbReference type="SUPFAM" id="SSF48208">
    <property type="entry name" value="Six-hairpin glycosidases"/>
    <property type="match status" value="1"/>
</dbReference>
<organism evidence="4 5">
    <name type="scientific">Sphingobacterium hungaricum</name>
    <dbReference type="NCBI Taxonomy" id="2082723"/>
    <lineage>
        <taxon>Bacteria</taxon>
        <taxon>Pseudomonadati</taxon>
        <taxon>Bacteroidota</taxon>
        <taxon>Sphingobacteriia</taxon>
        <taxon>Sphingobacteriales</taxon>
        <taxon>Sphingobacteriaceae</taxon>
        <taxon>Sphingobacterium</taxon>
    </lineage>
</organism>